<reference evidence="1" key="1">
    <citation type="journal article" date="2017" name="Mycologia">
        <title>Fusarium algeriense, sp. nov., a novel toxigenic crown rot pathogen of durum wheat from Algeria is nested in the Fusarium burgessii species complex.</title>
        <authorList>
            <person name="Laraba I."/>
            <person name="Keddad A."/>
            <person name="Boureghda H."/>
            <person name="Abdallah N."/>
            <person name="Vaughan M.M."/>
            <person name="Proctor R.H."/>
            <person name="Busman M."/>
            <person name="O'Donnell K."/>
        </authorList>
    </citation>
    <scope>NUCLEOTIDE SEQUENCE</scope>
    <source>
        <strain evidence="1">NRRL 25174</strain>
    </source>
</reference>
<dbReference type="EMBL" id="PVQB02001022">
    <property type="protein sequence ID" value="KAF4332621.1"/>
    <property type="molecule type" value="Genomic_DNA"/>
</dbReference>
<reference evidence="1" key="2">
    <citation type="submission" date="2020-02" db="EMBL/GenBank/DDBJ databases">
        <title>Identification and distribution of gene clusters putatively required for synthesis of sphingolipid metabolism inhibitors in phylogenetically diverse species of the filamentous fungus Fusarium.</title>
        <authorList>
            <person name="Kim H.-S."/>
            <person name="Busman M."/>
            <person name="Brown D.W."/>
            <person name="Divon H."/>
            <person name="Uhlig S."/>
            <person name="Proctor R.H."/>
        </authorList>
    </citation>
    <scope>NUCLEOTIDE SEQUENCE</scope>
    <source>
        <strain evidence="1">NRRL 25174</strain>
    </source>
</reference>
<proteinExistence type="predicted"/>
<organism evidence="1 2">
    <name type="scientific">Fusarium beomiforme</name>
    <dbReference type="NCBI Taxonomy" id="44412"/>
    <lineage>
        <taxon>Eukaryota</taxon>
        <taxon>Fungi</taxon>
        <taxon>Dikarya</taxon>
        <taxon>Ascomycota</taxon>
        <taxon>Pezizomycotina</taxon>
        <taxon>Sordariomycetes</taxon>
        <taxon>Hypocreomycetidae</taxon>
        <taxon>Hypocreales</taxon>
        <taxon>Nectriaceae</taxon>
        <taxon>Fusarium</taxon>
        <taxon>Fusarium burgessii species complex</taxon>
    </lineage>
</organism>
<sequence>MVVVAGILMSLTWTLIVITNPVFPVKLVWVSALFLLVGGGRYAAEMLLAAIIAKACTEETRSASPWIAQEAKLTFKGLEISTNSTRASSSASS</sequence>
<dbReference type="OrthoDB" id="194139at2759"/>
<accession>A0A9P5DND3</accession>
<keyword evidence="2" id="KW-1185">Reference proteome</keyword>
<evidence type="ECO:0000313" key="2">
    <source>
        <dbReference type="Proteomes" id="UP000730481"/>
    </source>
</evidence>
<gene>
    <name evidence="1" type="ORF">FBEOM_13555</name>
</gene>
<comment type="caution">
    <text evidence="1">The sequence shown here is derived from an EMBL/GenBank/DDBJ whole genome shotgun (WGS) entry which is preliminary data.</text>
</comment>
<dbReference type="AlphaFoldDB" id="A0A9P5DND3"/>
<dbReference type="Proteomes" id="UP000730481">
    <property type="component" value="Unassembled WGS sequence"/>
</dbReference>
<name>A0A9P5DND3_9HYPO</name>
<evidence type="ECO:0000313" key="1">
    <source>
        <dbReference type="EMBL" id="KAF4332621.1"/>
    </source>
</evidence>
<protein>
    <submittedName>
        <fullName evidence="1">Major facilitator superfamily transporter</fullName>
    </submittedName>
</protein>